<dbReference type="GeneID" id="28823756"/>
<evidence type="ECO:0000256" key="2">
    <source>
        <dbReference type="ARBA" id="ARBA00022723"/>
    </source>
</evidence>
<proteinExistence type="inferred from homology"/>
<keyword evidence="3" id="KW-0862">Zinc</keyword>
<keyword evidence="7" id="KW-1185">Reference proteome</keyword>
<evidence type="ECO:0000256" key="5">
    <source>
        <dbReference type="SAM" id="MobiDB-lite"/>
    </source>
</evidence>
<dbReference type="GO" id="GO:0005655">
    <property type="term" value="C:nucleolar ribonuclease P complex"/>
    <property type="evidence" value="ECO:0007669"/>
    <property type="project" value="TreeGrafter"/>
</dbReference>
<feature type="compositionally biased region" description="Polar residues" evidence="5">
    <location>
        <begin position="36"/>
        <end position="47"/>
    </location>
</feature>
<evidence type="ECO:0000256" key="3">
    <source>
        <dbReference type="ARBA" id="ARBA00022833"/>
    </source>
</evidence>
<reference evidence="6 7" key="1">
    <citation type="submission" date="2015-10" db="EMBL/GenBank/DDBJ databases">
        <title>Full genome of DAOMC 229536 Phialocephala scopiformis, a fungal endophyte of spruce producing the potent anti-insectan compound rugulosin.</title>
        <authorList>
            <consortium name="DOE Joint Genome Institute"/>
            <person name="Walker A.K."/>
            <person name="Frasz S.L."/>
            <person name="Seifert K.A."/>
            <person name="Miller J.D."/>
            <person name="Mondo S.J."/>
            <person name="Labutti K."/>
            <person name="Lipzen A."/>
            <person name="Dockter R."/>
            <person name="Kennedy M."/>
            <person name="Grigoriev I.V."/>
            <person name="Spatafora J.W."/>
        </authorList>
    </citation>
    <scope>NUCLEOTIDE SEQUENCE [LARGE SCALE GENOMIC DNA]</scope>
    <source>
        <strain evidence="6 7">CBS 120377</strain>
    </source>
</reference>
<comment type="similarity">
    <text evidence="4">Belongs to the eukaryotic/archaeal RNase P protein component 4 family.</text>
</comment>
<dbReference type="EMBL" id="KQ947405">
    <property type="protein sequence ID" value="KUJ23472.1"/>
    <property type="molecule type" value="Genomic_DNA"/>
</dbReference>
<feature type="compositionally biased region" description="Basic and acidic residues" evidence="5">
    <location>
        <begin position="52"/>
        <end position="61"/>
    </location>
</feature>
<accession>A0A194XUT8</accession>
<organism evidence="6 7">
    <name type="scientific">Mollisia scopiformis</name>
    <name type="common">Conifer needle endophyte fungus</name>
    <name type="synonym">Phialocephala scopiformis</name>
    <dbReference type="NCBI Taxonomy" id="149040"/>
    <lineage>
        <taxon>Eukaryota</taxon>
        <taxon>Fungi</taxon>
        <taxon>Dikarya</taxon>
        <taxon>Ascomycota</taxon>
        <taxon>Pezizomycotina</taxon>
        <taxon>Leotiomycetes</taxon>
        <taxon>Helotiales</taxon>
        <taxon>Mollisiaceae</taxon>
        <taxon>Mollisia</taxon>
    </lineage>
</organism>
<dbReference type="OrthoDB" id="128536at2759"/>
<name>A0A194XUT8_MOLSC</name>
<dbReference type="Proteomes" id="UP000070700">
    <property type="component" value="Unassembled WGS sequence"/>
</dbReference>
<dbReference type="AlphaFoldDB" id="A0A194XUT8"/>
<evidence type="ECO:0000256" key="1">
    <source>
        <dbReference type="ARBA" id="ARBA00022694"/>
    </source>
</evidence>
<dbReference type="GO" id="GO:0046872">
    <property type="term" value="F:metal ion binding"/>
    <property type="evidence" value="ECO:0007669"/>
    <property type="project" value="UniProtKB-KW"/>
</dbReference>
<dbReference type="InParanoid" id="A0A194XUT8"/>
<dbReference type="PANTHER" id="PTHR14742:SF0">
    <property type="entry name" value="RIBONUCLEASE P PROTEIN SUBUNIT P21"/>
    <property type="match status" value="1"/>
</dbReference>
<keyword evidence="1" id="KW-0819">tRNA processing</keyword>
<dbReference type="InterPro" id="IPR007175">
    <property type="entry name" value="Rpr2/Snm1/Rpp21"/>
</dbReference>
<feature type="region of interest" description="Disordered" evidence="5">
    <location>
        <begin position="36"/>
        <end position="64"/>
    </location>
</feature>
<dbReference type="Pfam" id="PF04032">
    <property type="entry name" value="Rpr2"/>
    <property type="match status" value="1"/>
</dbReference>
<dbReference type="PANTHER" id="PTHR14742">
    <property type="entry name" value="RIBONUCLEASE P SUBUNIT P21"/>
    <property type="match status" value="1"/>
</dbReference>
<evidence type="ECO:0000313" key="7">
    <source>
        <dbReference type="Proteomes" id="UP000070700"/>
    </source>
</evidence>
<dbReference type="GO" id="GO:0008033">
    <property type="term" value="P:tRNA processing"/>
    <property type="evidence" value="ECO:0007669"/>
    <property type="project" value="UniProtKB-KW"/>
</dbReference>
<feature type="region of interest" description="Disordered" evidence="5">
    <location>
        <begin position="142"/>
        <end position="175"/>
    </location>
</feature>
<sequence>MAKAKTSKGAVKVPNKAVHSRVSFLFQAASYLATQHSEPSGTKQTAAEASETLEKPAEKVATRPLSRRLASDLRSVTLKAQLRISPQMKRKICKNCDTILIDESTCMNELENKSKGGKKPWADILARKCNTCGVVKRYPLSAQRQKRRHLRTQNGDIAAESAQQNSNTSEERSLK</sequence>
<dbReference type="RefSeq" id="XP_018077827.1">
    <property type="nucleotide sequence ID" value="XM_018214030.1"/>
</dbReference>
<dbReference type="Gene3D" id="6.20.50.20">
    <property type="match status" value="1"/>
</dbReference>
<evidence type="ECO:0000313" key="6">
    <source>
        <dbReference type="EMBL" id="KUJ23472.1"/>
    </source>
</evidence>
<evidence type="ECO:0000256" key="4">
    <source>
        <dbReference type="ARBA" id="ARBA00038402"/>
    </source>
</evidence>
<protein>
    <submittedName>
        <fullName evidence="6">Rpr2-domain-containing protein</fullName>
    </submittedName>
</protein>
<dbReference type="STRING" id="149040.A0A194XUT8"/>
<keyword evidence="2" id="KW-0479">Metal-binding</keyword>
<gene>
    <name evidence="6" type="ORF">LY89DRAFT_680219</name>
</gene>
<dbReference type="KEGG" id="psco:LY89DRAFT_680219"/>